<dbReference type="EMBL" id="KI912122">
    <property type="protein sequence ID" value="ETS73264.1"/>
    <property type="molecule type" value="Genomic_DNA"/>
</dbReference>
<dbReference type="eggNOG" id="ENOG502SFAI">
    <property type="taxonomic scope" value="Eukaryota"/>
</dbReference>
<dbReference type="InterPro" id="IPR010281">
    <property type="entry name" value="DUF885"/>
</dbReference>
<evidence type="ECO:0008006" key="3">
    <source>
        <dbReference type="Google" id="ProtNLM"/>
    </source>
</evidence>
<evidence type="ECO:0000313" key="1">
    <source>
        <dbReference type="EMBL" id="ETS73264.1"/>
    </source>
</evidence>
<dbReference type="HOGENOM" id="CLU_035441_0_0_1"/>
<reference evidence="2" key="1">
    <citation type="journal article" date="2015" name="BMC Genomics">
        <title>Genomic and transcriptomic analysis of the endophytic fungus Pestalotiopsis fici reveals its lifestyle and high potential for synthesis of natural products.</title>
        <authorList>
            <person name="Wang X."/>
            <person name="Zhang X."/>
            <person name="Liu L."/>
            <person name="Xiang M."/>
            <person name="Wang W."/>
            <person name="Sun X."/>
            <person name="Che Y."/>
            <person name="Guo L."/>
            <person name="Liu G."/>
            <person name="Guo L."/>
            <person name="Wang C."/>
            <person name="Yin W.B."/>
            <person name="Stadler M."/>
            <person name="Zhang X."/>
            <person name="Liu X."/>
        </authorList>
    </citation>
    <scope>NUCLEOTIDE SEQUENCE [LARGE SCALE GENOMIC DNA]</scope>
    <source>
        <strain evidence="2">W106-1 / CGMCC3.15140</strain>
    </source>
</reference>
<dbReference type="AlphaFoldDB" id="W3WHL7"/>
<dbReference type="KEGG" id="pfy:PFICI_14869"/>
<dbReference type="PANTHER" id="PTHR33361:SF2">
    <property type="entry name" value="DUF885 DOMAIN-CONTAINING PROTEIN"/>
    <property type="match status" value="1"/>
</dbReference>
<dbReference type="PANTHER" id="PTHR33361">
    <property type="entry name" value="GLR0591 PROTEIN"/>
    <property type="match status" value="1"/>
</dbReference>
<dbReference type="OMA" id="FHEMIPG"/>
<dbReference type="InParanoid" id="W3WHL7"/>
<protein>
    <recommendedName>
        <fullName evidence="3">X-Pro dipeptidyl-peptidase</fullName>
    </recommendedName>
</protein>
<dbReference type="GeneID" id="19279882"/>
<organism evidence="1 2">
    <name type="scientific">Pestalotiopsis fici (strain W106-1 / CGMCC3.15140)</name>
    <dbReference type="NCBI Taxonomy" id="1229662"/>
    <lineage>
        <taxon>Eukaryota</taxon>
        <taxon>Fungi</taxon>
        <taxon>Dikarya</taxon>
        <taxon>Ascomycota</taxon>
        <taxon>Pezizomycotina</taxon>
        <taxon>Sordariomycetes</taxon>
        <taxon>Xylariomycetidae</taxon>
        <taxon>Amphisphaeriales</taxon>
        <taxon>Sporocadaceae</taxon>
        <taxon>Pestalotiopsis</taxon>
    </lineage>
</organism>
<evidence type="ECO:0000313" key="2">
    <source>
        <dbReference type="Proteomes" id="UP000030651"/>
    </source>
</evidence>
<name>W3WHL7_PESFW</name>
<gene>
    <name evidence="1" type="ORF">PFICI_14869</name>
</gene>
<dbReference type="Pfam" id="PF05960">
    <property type="entry name" value="DUF885"/>
    <property type="match status" value="1"/>
</dbReference>
<dbReference type="Proteomes" id="UP000030651">
    <property type="component" value="Unassembled WGS sequence"/>
</dbReference>
<dbReference type="OrthoDB" id="5959877at2759"/>
<proteinExistence type="predicted"/>
<keyword evidence="2" id="KW-1185">Reference proteome</keyword>
<dbReference type="RefSeq" id="XP_007841641.1">
    <property type="nucleotide sequence ID" value="XM_007843450.1"/>
</dbReference>
<sequence>MTSTTAIPLRHAARPGSAEEWVSIESPVTPIEAESVADRITRIQADLAELSAFYKVDTSPLRYSRFRSYYDDELSSLSQAPFETYTQDEKVDFILLKNYLSRARRTIELEKARDEEFAPLFEPFAADIRGWIEARMRVDQIDPQEAATSFHSLVDKVIKCESLASNNGAHRYSKAAGYRAVKMIAKLRDHLKEMYEFYSGYDPLWDWWMRQPYSELETALTSFTSTLNTAIVGIKPGDNDAIVGEPIGKEGLLAELEAEMMPYSPEELVRIAEKEYEWCESEMIRASQELGFGSNWRDALEHVKGLIEPPGSQPVFIKSLVDDGTNYVKNHDLVTIPRVAEEAIRMVMIPPRQQKVSPFFLGGPVLYVSYPTAEMAHADKMMSMRGNNRHFSKATAFHEMIPGHHLQLFIAERSKPHRQVFETPFYIEGWALYWELVFWARGDFFTSPEDRVGTLFWRMHRCARIIFSLKFHLGQMTPAECIDLLVNRVGHERATAEGEVRRSFNGEYGPLYQAGYLLGALQLWKLRNEVLERGLLKEKDFHDRILKANMMPIEILRALLLDQELQRNFESKWRFYGDI</sequence>
<accession>W3WHL7</accession>